<evidence type="ECO:0000313" key="2">
    <source>
        <dbReference type="Proteomes" id="UP000182375"/>
    </source>
</evidence>
<proteinExistence type="predicted"/>
<dbReference type="RefSeq" id="WP_074990764.1">
    <property type="nucleotide sequence ID" value="NZ_FNTD01000004.1"/>
</dbReference>
<organism evidence="1 2">
    <name type="scientific">Streptomyces misionensis</name>
    <dbReference type="NCBI Taxonomy" id="67331"/>
    <lineage>
        <taxon>Bacteria</taxon>
        <taxon>Bacillati</taxon>
        <taxon>Actinomycetota</taxon>
        <taxon>Actinomycetes</taxon>
        <taxon>Kitasatosporales</taxon>
        <taxon>Streptomycetaceae</taxon>
        <taxon>Streptomyces</taxon>
    </lineage>
</organism>
<dbReference type="Proteomes" id="UP000182375">
    <property type="component" value="Unassembled WGS sequence"/>
</dbReference>
<dbReference type="Gene3D" id="3.30.300.130">
    <property type="entry name" value="Fe-S cluster assembly (FSCA)"/>
    <property type="match status" value="1"/>
</dbReference>
<dbReference type="EMBL" id="FNTD01000004">
    <property type="protein sequence ID" value="SEB98946.1"/>
    <property type="molecule type" value="Genomic_DNA"/>
</dbReference>
<name>A0A1H4NUQ0_9ACTN</name>
<dbReference type="SUPFAM" id="SSF117916">
    <property type="entry name" value="Fe-S cluster assembly (FSCA) domain-like"/>
    <property type="match status" value="1"/>
</dbReference>
<sequence length="189" mass="19787">MPEAAERLADPAVEARLARLDEALAGLESVPGPALEAVRLLTEVYGEALARVVDGADERLWRRLADDELVAHLMVLHDIHPEPPAERAARAVERLRPAVRERGGDLVWAGVEGEVARVRLDSGGSGGGCGGGCGGGSADIAAAVRAAVLAVAPELDDVRIVPDGEERAPAPAFVPLSTVKRRPVPQEAR</sequence>
<gene>
    <name evidence="1" type="ORF">SAMN04490357_0903</name>
</gene>
<dbReference type="STRING" id="67331.SAMN04490357_0903"/>
<dbReference type="InterPro" id="IPR034904">
    <property type="entry name" value="FSCA_dom_sf"/>
</dbReference>
<dbReference type="GeneID" id="95510157"/>
<accession>A0A1H4NUQ0</accession>
<protein>
    <submittedName>
        <fullName evidence="1">Fe-S cluster biogenesis protein NfuA, 4Fe-4S-binding domain</fullName>
    </submittedName>
</protein>
<reference evidence="1 2" key="1">
    <citation type="submission" date="2016-10" db="EMBL/GenBank/DDBJ databases">
        <authorList>
            <person name="de Groot N.N."/>
        </authorList>
    </citation>
    <scope>NUCLEOTIDE SEQUENCE [LARGE SCALE GENOMIC DNA]</scope>
    <source>
        <strain evidence="1 2">DSM 40306</strain>
    </source>
</reference>
<dbReference type="AlphaFoldDB" id="A0A1H4NUQ0"/>
<evidence type="ECO:0000313" key="1">
    <source>
        <dbReference type="EMBL" id="SEB98946.1"/>
    </source>
</evidence>